<feature type="transmembrane region" description="Helical" evidence="1">
    <location>
        <begin position="35"/>
        <end position="56"/>
    </location>
</feature>
<gene>
    <name evidence="2" type="ORF">GGD88_002438</name>
</gene>
<dbReference type="AlphaFoldDB" id="A0A7W6S0L4"/>
<dbReference type="RefSeq" id="WP_184435793.1">
    <property type="nucleotide sequence ID" value="NZ_JACIGI010000020.1"/>
</dbReference>
<keyword evidence="3" id="KW-1185">Reference proteome</keyword>
<keyword evidence="1" id="KW-0472">Membrane</keyword>
<name>A0A7W6S0L4_9PROT</name>
<reference evidence="2 3" key="1">
    <citation type="submission" date="2020-08" db="EMBL/GenBank/DDBJ databases">
        <title>Genome sequencing of Purple Non-Sulfur Bacteria from various extreme environments.</title>
        <authorList>
            <person name="Mayer M."/>
        </authorList>
    </citation>
    <scope>NUCLEOTIDE SEQUENCE [LARGE SCALE GENOMIC DNA]</scope>
    <source>
        <strain evidence="2 3">JA135</strain>
    </source>
</reference>
<protein>
    <submittedName>
        <fullName evidence="2">Uncharacterized membrane-anchored protein YitT (DUF2179 family)</fullName>
    </submittedName>
</protein>
<comment type="caution">
    <text evidence="2">The sequence shown here is derived from an EMBL/GenBank/DDBJ whole genome shotgun (WGS) entry which is preliminary data.</text>
</comment>
<organism evidence="2 3">
    <name type="scientific">Roseospira goensis</name>
    <dbReference type="NCBI Taxonomy" id="391922"/>
    <lineage>
        <taxon>Bacteria</taxon>
        <taxon>Pseudomonadati</taxon>
        <taxon>Pseudomonadota</taxon>
        <taxon>Alphaproteobacteria</taxon>
        <taxon>Rhodospirillales</taxon>
        <taxon>Rhodospirillaceae</taxon>
        <taxon>Roseospira</taxon>
    </lineage>
</organism>
<keyword evidence="1" id="KW-1133">Transmembrane helix</keyword>
<accession>A0A7W6S0L4</accession>
<proteinExistence type="predicted"/>
<dbReference type="Proteomes" id="UP000555728">
    <property type="component" value="Unassembled WGS sequence"/>
</dbReference>
<evidence type="ECO:0000256" key="1">
    <source>
        <dbReference type="SAM" id="Phobius"/>
    </source>
</evidence>
<sequence>MNATALILLALGAVSLVVLVGQHVWRLPRWLPPVLIFTGFGGVLAGMGVFALALVVG</sequence>
<keyword evidence="1" id="KW-0812">Transmembrane</keyword>
<dbReference type="EMBL" id="JACIGI010000020">
    <property type="protein sequence ID" value="MBB4286701.1"/>
    <property type="molecule type" value="Genomic_DNA"/>
</dbReference>
<evidence type="ECO:0000313" key="3">
    <source>
        <dbReference type="Proteomes" id="UP000555728"/>
    </source>
</evidence>
<evidence type="ECO:0000313" key="2">
    <source>
        <dbReference type="EMBL" id="MBB4286701.1"/>
    </source>
</evidence>